<protein>
    <submittedName>
        <fullName evidence="8">MFS transporter</fullName>
    </submittedName>
</protein>
<evidence type="ECO:0000313" key="9">
    <source>
        <dbReference type="Proteomes" id="UP000617743"/>
    </source>
</evidence>
<reference evidence="9" key="1">
    <citation type="journal article" date="2019" name="Int. J. Syst. Evol. Microbiol.">
        <title>The Global Catalogue of Microorganisms (GCM) 10K type strain sequencing project: providing services to taxonomists for standard genome sequencing and annotation.</title>
        <authorList>
            <consortium name="The Broad Institute Genomics Platform"/>
            <consortium name="The Broad Institute Genome Sequencing Center for Infectious Disease"/>
            <person name="Wu L."/>
            <person name="Ma J."/>
        </authorList>
    </citation>
    <scope>NUCLEOTIDE SEQUENCE [LARGE SCALE GENOMIC DNA]</scope>
    <source>
        <strain evidence="9">JCM 4866</strain>
    </source>
</reference>
<keyword evidence="2" id="KW-0813">Transport</keyword>
<evidence type="ECO:0000313" key="8">
    <source>
        <dbReference type="EMBL" id="GGX13750.1"/>
    </source>
</evidence>
<dbReference type="Pfam" id="PF07690">
    <property type="entry name" value="MFS_1"/>
    <property type="match status" value="1"/>
</dbReference>
<dbReference type="InterPro" id="IPR036259">
    <property type="entry name" value="MFS_trans_sf"/>
</dbReference>
<organism evidence="8 9">
    <name type="scientific">Streptomyces lomondensis</name>
    <dbReference type="NCBI Taxonomy" id="68229"/>
    <lineage>
        <taxon>Bacteria</taxon>
        <taxon>Bacillati</taxon>
        <taxon>Actinomycetota</taxon>
        <taxon>Actinomycetes</taxon>
        <taxon>Kitasatosporales</taxon>
        <taxon>Streptomycetaceae</taxon>
        <taxon>Streptomyces</taxon>
    </lineage>
</organism>
<evidence type="ECO:0000256" key="2">
    <source>
        <dbReference type="ARBA" id="ARBA00022448"/>
    </source>
</evidence>
<evidence type="ECO:0000256" key="5">
    <source>
        <dbReference type="ARBA" id="ARBA00022989"/>
    </source>
</evidence>
<feature type="transmembrane region" description="Helical" evidence="7">
    <location>
        <begin position="217"/>
        <end position="240"/>
    </location>
</feature>
<keyword evidence="3" id="KW-1003">Cell membrane</keyword>
<feature type="transmembrane region" description="Helical" evidence="7">
    <location>
        <begin position="373"/>
        <end position="393"/>
    </location>
</feature>
<dbReference type="InterPro" id="IPR011701">
    <property type="entry name" value="MFS"/>
</dbReference>
<dbReference type="EMBL" id="BMWC01000007">
    <property type="protein sequence ID" value="GGX13750.1"/>
    <property type="molecule type" value="Genomic_DNA"/>
</dbReference>
<comment type="caution">
    <text evidence="8">The sequence shown here is derived from an EMBL/GenBank/DDBJ whole genome shotgun (WGS) entry which is preliminary data.</text>
</comment>
<evidence type="ECO:0000256" key="1">
    <source>
        <dbReference type="ARBA" id="ARBA00004651"/>
    </source>
</evidence>
<dbReference type="PANTHER" id="PTHR23517">
    <property type="entry name" value="RESISTANCE PROTEIN MDTM, PUTATIVE-RELATED-RELATED"/>
    <property type="match status" value="1"/>
</dbReference>
<feature type="transmembrane region" description="Helical" evidence="7">
    <location>
        <begin position="16"/>
        <end position="39"/>
    </location>
</feature>
<evidence type="ECO:0000256" key="6">
    <source>
        <dbReference type="ARBA" id="ARBA00023136"/>
    </source>
</evidence>
<evidence type="ECO:0000256" key="7">
    <source>
        <dbReference type="SAM" id="Phobius"/>
    </source>
</evidence>
<accession>A0ABQ2XF90</accession>
<feature type="transmembrane region" description="Helical" evidence="7">
    <location>
        <begin position="137"/>
        <end position="159"/>
    </location>
</feature>
<keyword evidence="5 7" id="KW-1133">Transmembrane helix</keyword>
<dbReference type="PRINTS" id="PR01035">
    <property type="entry name" value="TCRTETA"/>
</dbReference>
<feature type="transmembrane region" description="Helical" evidence="7">
    <location>
        <begin position="103"/>
        <end position="125"/>
    </location>
</feature>
<dbReference type="InterPro" id="IPR050171">
    <property type="entry name" value="MFS_Transporters"/>
</dbReference>
<proteinExistence type="predicted"/>
<feature type="transmembrane region" description="Helical" evidence="7">
    <location>
        <begin position="305"/>
        <end position="325"/>
    </location>
</feature>
<feature type="transmembrane region" description="Helical" evidence="7">
    <location>
        <begin position="45"/>
        <end position="67"/>
    </location>
</feature>
<dbReference type="SUPFAM" id="SSF103473">
    <property type="entry name" value="MFS general substrate transporter"/>
    <property type="match status" value="1"/>
</dbReference>
<sequence length="417" mass="43866">MFSRLGFPRVGRHRRLVTAIGIDTLGTGTWLPVSVIYFLRSTPLSLVEVGLALSVASFLSLPMTAIMGQFVDRYGAKRVLQAGNLLQLVGFAAHPFVDSFAGVSAVVCIAAIGRTAFWASYGPLVAGACPPGEREKWFGFLGAVRNAGFAVGGLLAGAATTVDEFAVYQAVVGLNALSFLVSYLIMAGVRTVEEPSESKGRHRGGWAVVLRDRGYRWLVASNLCYALTTMALSVAMPVYIVETLDLPGWISGGVFVINTLMISLGQGLVVKSMTGAVRSSVIILAAGLSGVSYVVLWTADLMTAWAAATVVLIAVVIYTLGEMTADPVLEALAAETPPEEVRGRYLAVYQLSWTVASAVAPGLYAWLLSTGSLALWGTLTAIAVLGAACCLPMRTALPRAGSRITNSTPAAEPEPTT</sequence>
<dbReference type="Gene3D" id="1.20.1250.20">
    <property type="entry name" value="MFS general substrate transporter like domains"/>
    <property type="match status" value="1"/>
</dbReference>
<dbReference type="RefSeq" id="WP_190052494.1">
    <property type="nucleotide sequence ID" value="NZ_BMWC01000007.1"/>
</dbReference>
<keyword evidence="4 7" id="KW-0812">Transmembrane</keyword>
<evidence type="ECO:0000256" key="4">
    <source>
        <dbReference type="ARBA" id="ARBA00022692"/>
    </source>
</evidence>
<evidence type="ECO:0000256" key="3">
    <source>
        <dbReference type="ARBA" id="ARBA00022475"/>
    </source>
</evidence>
<dbReference type="PANTHER" id="PTHR23517:SF2">
    <property type="entry name" value="MULTIDRUG RESISTANCE PROTEIN MDTH"/>
    <property type="match status" value="1"/>
</dbReference>
<gene>
    <name evidence="8" type="ORF">GCM10010383_49750</name>
</gene>
<feature type="transmembrane region" description="Helical" evidence="7">
    <location>
        <begin position="281"/>
        <end position="299"/>
    </location>
</feature>
<comment type="subcellular location">
    <subcellularLocation>
        <location evidence="1">Cell membrane</location>
        <topology evidence="1">Multi-pass membrane protein</topology>
    </subcellularLocation>
</comment>
<feature type="transmembrane region" description="Helical" evidence="7">
    <location>
        <begin position="165"/>
        <end position="189"/>
    </location>
</feature>
<dbReference type="Proteomes" id="UP000617743">
    <property type="component" value="Unassembled WGS sequence"/>
</dbReference>
<name>A0ABQ2XF90_9ACTN</name>
<dbReference type="InterPro" id="IPR001958">
    <property type="entry name" value="Tet-R_TetA/multi-R_MdtG-like"/>
</dbReference>
<keyword evidence="9" id="KW-1185">Reference proteome</keyword>
<feature type="transmembrane region" description="Helical" evidence="7">
    <location>
        <begin position="246"/>
        <end position="269"/>
    </location>
</feature>
<keyword evidence="6 7" id="KW-0472">Membrane</keyword>
<feature type="transmembrane region" description="Helical" evidence="7">
    <location>
        <begin position="346"/>
        <end position="367"/>
    </location>
</feature>